<gene>
    <name evidence="1" type="ORF">GCM10008916_24990</name>
</gene>
<dbReference type="SUPFAM" id="SSF53067">
    <property type="entry name" value="Actin-like ATPase domain"/>
    <property type="match status" value="1"/>
</dbReference>
<dbReference type="Gene3D" id="3.30.420.40">
    <property type="match status" value="2"/>
</dbReference>
<dbReference type="InterPro" id="IPR005883">
    <property type="entry name" value="PilM"/>
</dbReference>
<dbReference type="InterPro" id="IPR050696">
    <property type="entry name" value="FtsA/MreB"/>
</dbReference>
<name>A0ABN1LTM2_9CLOT</name>
<reference evidence="1 2" key="1">
    <citation type="journal article" date="2019" name="Int. J. Syst. Evol. Microbiol.">
        <title>The Global Catalogue of Microorganisms (GCM) 10K type strain sequencing project: providing services to taxonomists for standard genome sequencing and annotation.</title>
        <authorList>
            <consortium name="The Broad Institute Genomics Platform"/>
            <consortium name="The Broad Institute Genome Sequencing Center for Infectious Disease"/>
            <person name="Wu L."/>
            <person name="Ma J."/>
        </authorList>
    </citation>
    <scope>NUCLEOTIDE SEQUENCE [LARGE SCALE GENOMIC DNA]</scope>
    <source>
        <strain evidence="1 2">JCM 6485</strain>
    </source>
</reference>
<sequence>MRMFEKDIIAIDMNEEKISILIGNKYKISDGITIDMPKGAYVDDEIINAEKIEEVISPFIKKVKGKVKEAAFCVRGQSLITRHLVLPYMKEEAMRDSIEFELKQFIGERIDEYYFDYEIVHYDKNQNSGNADVLLVAVEKDKVDKLMKLASNLKLTVKAIDIYANTTARIFKYLKTSFIKRVKSSGVITIDGHSNSMIIMEWGRLSLEKYQGYGMYKASEDGITNQDSYNKFLQSIDLTEVREEEEKYDRFFQSLISQYNALIQFYTSGKVKKNLDKIYVAGSARNVRGINQYLEVNFGTKFGELPSFKDFKFNVKAPKKIELEEYMNSYGLLLRRE</sequence>
<evidence type="ECO:0000313" key="2">
    <source>
        <dbReference type="Proteomes" id="UP001501764"/>
    </source>
</evidence>
<dbReference type="PANTHER" id="PTHR32432:SF3">
    <property type="entry name" value="ETHANOLAMINE UTILIZATION PROTEIN EUTJ"/>
    <property type="match status" value="1"/>
</dbReference>
<dbReference type="Pfam" id="PF11104">
    <property type="entry name" value="PilM_2"/>
    <property type="match status" value="1"/>
</dbReference>
<keyword evidence="2" id="KW-1185">Reference proteome</keyword>
<protein>
    <recommendedName>
        <fullName evidence="3">Type IV pilus assembly protein PilM</fullName>
    </recommendedName>
</protein>
<dbReference type="Gene3D" id="3.30.1490.300">
    <property type="match status" value="1"/>
</dbReference>
<evidence type="ECO:0000313" key="1">
    <source>
        <dbReference type="EMBL" id="GAA0860113.1"/>
    </source>
</evidence>
<organism evidence="1 2">
    <name type="scientific">Clostridium nitritogenes</name>
    <dbReference type="NCBI Taxonomy" id="83340"/>
    <lineage>
        <taxon>Bacteria</taxon>
        <taxon>Bacillati</taxon>
        <taxon>Bacillota</taxon>
        <taxon>Clostridia</taxon>
        <taxon>Eubacteriales</taxon>
        <taxon>Clostridiaceae</taxon>
        <taxon>Clostridium</taxon>
    </lineage>
</organism>
<evidence type="ECO:0008006" key="3">
    <source>
        <dbReference type="Google" id="ProtNLM"/>
    </source>
</evidence>
<dbReference type="PANTHER" id="PTHR32432">
    <property type="entry name" value="CELL DIVISION PROTEIN FTSA-RELATED"/>
    <property type="match status" value="1"/>
</dbReference>
<proteinExistence type="predicted"/>
<comment type="caution">
    <text evidence="1">The sequence shown here is derived from an EMBL/GenBank/DDBJ whole genome shotgun (WGS) entry which is preliminary data.</text>
</comment>
<dbReference type="Proteomes" id="UP001501764">
    <property type="component" value="Unassembled WGS sequence"/>
</dbReference>
<dbReference type="InterPro" id="IPR043129">
    <property type="entry name" value="ATPase_NBD"/>
</dbReference>
<accession>A0ABN1LTM2</accession>
<dbReference type="EMBL" id="BAAACO010000002">
    <property type="protein sequence ID" value="GAA0860113.1"/>
    <property type="molecule type" value="Genomic_DNA"/>
</dbReference>